<accession>Q758Y3</accession>
<dbReference type="SMART" id="SM00471">
    <property type="entry name" value="HDc"/>
    <property type="match status" value="1"/>
</dbReference>
<evidence type="ECO:0000313" key="8">
    <source>
        <dbReference type="EMBL" id="AAS52314.2"/>
    </source>
</evidence>
<evidence type="ECO:0000259" key="7">
    <source>
        <dbReference type="PROSITE" id="PS51845"/>
    </source>
</evidence>
<dbReference type="STRING" id="284811.Q758Y3"/>
<dbReference type="InterPro" id="IPR002073">
    <property type="entry name" value="PDEase_catalytic_dom"/>
</dbReference>
<dbReference type="RefSeq" id="NP_984490.2">
    <property type="nucleotide sequence ID" value="NM_209843.2"/>
</dbReference>
<dbReference type="OrthoDB" id="546632at2759"/>
<dbReference type="EC" id="3.1.4.-" evidence="6"/>
<dbReference type="OMA" id="KFHNFRH"/>
<dbReference type="InterPro" id="IPR023088">
    <property type="entry name" value="PDEase"/>
</dbReference>
<dbReference type="FunCoup" id="Q758Y3">
    <property type="interactions" value="138"/>
</dbReference>
<keyword evidence="1 5" id="KW-0479">Metal-binding</keyword>
<organism evidence="8 9">
    <name type="scientific">Eremothecium gossypii (strain ATCC 10895 / CBS 109.51 / FGSC 9923 / NRRL Y-1056)</name>
    <name type="common">Yeast</name>
    <name type="synonym">Ashbya gossypii</name>
    <dbReference type="NCBI Taxonomy" id="284811"/>
    <lineage>
        <taxon>Eukaryota</taxon>
        <taxon>Fungi</taxon>
        <taxon>Dikarya</taxon>
        <taxon>Ascomycota</taxon>
        <taxon>Saccharomycotina</taxon>
        <taxon>Saccharomycetes</taxon>
        <taxon>Saccharomycetales</taxon>
        <taxon>Saccharomycetaceae</taxon>
        <taxon>Eremothecium</taxon>
    </lineage>
</organism>
<dbReference type="GO" id="GO:0004115">
    <property type="term" value="F:3',5'-cyclic-AMP phosphodiesterase activity"/>
    <property type="evidence" value="ECO:0000318"/>
    <property type="project" value="GO_Central"/>
</dbReference>
<feature type="active site" description="Proton donor" evidence="3">
    <location>
        <position position="236"/>
    </location>
</feature>
<evidence type="ECO:0000256" key="5">
    <source>
        <dbReference type="PIRSR" id="PIRSR623088-3"/>
    </source>
</evidence>
<dbReference type="EMBL" id="AE016817">
    <property type="protein sequence ID" value="AAS52314.2"/>
    <property type="molecule type" value="Genomic_DNA"/>
</dbReference>
<evidence type="ECO:0000256" key="6">
    <source>
        <dbReference type="RuleBase" id="RU363067"/>
    </source>
</evidence>
<dbReference type="GO" id="GO:0046872">
    <property type="term" value="F:metal ion binding"/>
    <property type="evidence" value="ECO:0007669"/>
    <property type="project" value="UniProtKB-KW"/>
</dbReference>
<feature type="binding site" evidence="4">
    <location>
        <begin position="236"/>
        <end position="240"/>
    </location>
    <ligand>
        <name>AMP</name>
        <dbReference type="ChEBI" id="CHEBI:456215"/>
    </ligand>
</feature>
<dbReference type="eggNOG" id="KOG3689">
    <property type="taxonomic scope" value="Eukaryota"/>
</dbReference>
<dbReference type="PRINTS" id="PR00387">
    <property type="entry name" value="PDIESTERASE1"/>
</dbReference>
<dbReference type="InParanoid" id="Q758Y3"/>
<dbReference type="InterPro" id="IPR023174">
    <property type="entry name" value="PDEase_CS"/>
</dbReference>
<dbReference type="GO" id="GO:0141162">
    <property type="term" value="P:negative regulation of cAMP/PKA signal transduction"/>
    <property type="evidence" value="ECO:0000318"/>
    <property type="project" value="GO_Central"/>
</dbReference>
<dbReference type="PROSITE" id="PS51845">
    <property type="entry name" value="PDEASE_I_2"/>
    <property type="match status" value="1"/>
</dbReference>
<feature type="binding site" evidence="5">
    <location>
        <position position="272"/>
    </location>
    <ligand>
        <name>Zn(2+)</name>
        <dbReference type="ChEBI" id="CHEBI:29105"/>
        <label>1</label>
    </ligand>
</feature>
<feature type="binding site" evidence="4">
    <location>
        <position position="440"/>
    </location>
    <ligand>
        <name>AMP</name>
        <dbReference type="ChEBI" id="CHEBI:456215"/>
    </ligand>
</feature>
<name>Q758Y3_EREGS</name>
<dbReference type="SUPFAM" id="SSF109604">
    <property type="entry name" value="HD-domain/PDEase-like"/>
    <property type="match status" value="1"/>
</dbReference>
<dbReference type="Proteomes" id="UP000000591">
    <property type="component" value="Chromosome IV"/>
</dbReference>
<feature type="binding site" evidence="5">
    <location>
        <position position="240"/>
    </location>
    <ligand>
        <name>Zn(2+)</name>
        <dbReference type="ChEBI" id="CHEBI:29105"/>
        <label>1</label>
    </ligand>
</feature>
<dbReference type="GeneID" id="4620655"/>
<sequence>MATVYLVNCGTDAEVAEDEESPYVSVVVEGVPELLREMFRARLGSERDYEGEMSIVVYDDQEQELSVHQLQELVQNFMPCLNIAVTGVEGWRATVRATLEAAAHSGRANGSQYWMYAESAGEHSRCSFKMYSMAKHLSSLGDTHGEKSNEYRRYLMRHVNPSDLVVVPHDDNHYWSLLDTWSFNAHALDIVELIWCAKLVISKLCTAAATACPEPVGIILLLLHLECSYHQGNKFHNFRHAVDVMQATYQLCDLLKLDPGISLTLCISAIGHDVAHPGTNNALMCKYGSPVAKHYNGVSVLENFHSDVFISILGQHWPEFSDVVQRQAIRDAIISTDMALHEQYLLKLRSCGTRSLREDIPLLTSLIIKAADISNVSRPLIISAQWAVLISYEFDHCTFLENRLKNEPHNEGEGMMDDLDRVPDSIDEIVSKFPGIPGGQLFFITTFVEGLFAGLAEKFGELKFLSDNVQSNKSFWLQLV</sequence>
<dbReference type="GO" id="GO:0047555">
    <property type="term" value="F:3',5'-cyclic-GMP phosphodiesterase activity"/>
    <property type="evidence" value="ECO:0000318"/>
    <property type="project" value="GO_Central"/>
</dbReference>
<dbReference type="Pfam" id="PF00233">
    <property type="entry name" value="PDEase_I"/>
    <property type="match status" value="1"/>
</dbReference>
<evidence type="ECO:0000256" key="3">
    <source>
        <dbReference type="PIRSR" id="PIRSR623088-1"/>
    </source>
</evidence>
<dbReference type="HOGENOM" id="CLU_028903_0_0_1"/>
<keyword evidence="2 6" id="KW-0378">Hydrolase</keyword>
<evidence type="ECO:0000256" key="2">
    <source>
        <dbReference type="ARBA" id="ARBA00022801"/>
    </source>
</evidence>
<dbReference type="AlphaFoldDB" id="Q758Y3"/>
<evidence type="ECO:0000313" key="9">
    <source>
        <dbReference type="Proteomes" id="UP000000591"/>
    </source>
</evidence>
<reference evidence="9" key="2">
    <citation type="journal article" date="2013" name="G3 (Bethesda)">
        <title>Genomes of Ashbya fungi isolated from insects reveal four mating-type loci, numerous translocations, lack of transposons, and distinct gene duplications.</title>
        <authorList>
            <person name="Dietrich F.S."/>
            <person name="Voegeli S."/>
            <person name="Kuo S."/>
            <person name="Philippsen P."/>
        </authorList>
    </citation>
    <scope>GENOME REANNOTATION</scope>
    <source>
        <strain evidence="9">ATCC 10895 / CBS 109.51 / FGSC 9923 / NRRL Y-1056</strain>
    </source>
</reference>
<feature type="binding site" evidence="5">
    <location>
        <position position="273"/>
    </location>
    <ligand>
        <name>Zn(2+)</name>
        <dbReference type="ChEBI" id="CHEBI:29105"/>
        <label>2</label>
    </ligand>
</feature>
<dbReference type="InterPro" id="IPR036971">
    <property type="entry name" value="PDEase_catalytic_dom_sf"/>
</dbReference>
<keyword evidence="9" id="KW-1185">Reference proteome</keyword>
<dbReference type="InterPro" id="IPR003607">
    <property type="entry name" value="HD/PDEase_dom"/>
</dbReference>
<dbReference type="GO" id="GO:0007189">
    <property type="term" value="P:adenylate cyclase-activating G protein-coupled receptor signaling pathway"/>
    <property type="evidence" value="ECO:0007669"/>
    <property type="project" value="EnsemblFungi"/>
</dbReference>
<feature type="domain" description="PDEase" evidence="7">
    <location>
        <begin position="160"/>
        <end position="480"/>
    </location>
</feature>
<reference evidence="8 9" key="1">
    <citation type="journal article" date="2004" name="Science">
        <title>The Ashbya gossypii genome as a tool for mapping the ancient Saccharomyces cerevisiae genome.</title>
        <authorList>
            <person name="Dietrich F.S."/>
            <person name="Voegeli S."/>
            <person name="Brachat S."/>
            <person name="Lerch A."/>
            <person name="Gates K."/>
            <person name="Steiner S."/>
            <person name="Mohr C."/>
            <person name="Pohlmann R."/>
            <person name="Luedi P."/>
            <person name="Choi S."/>
            <person name="Wing R.A."/>
            <person name="Flavier A."/>
            <person name="Gaffney T.D."/>
            <person name="Philippsen P."/>
        </authorList>
    </citation>
    <scope>NUCLEOTIDE SEQUENCE [LARGE SCALE GENOMIC DNA]</scope>
    <source>
        <strain evidence="9">ATCC 10895 / CBS 109.51 / FGSC 9923 / NRRL Y-1056</strain>
    </source>
</reference>
<evidence type="ECO:0000256" key="1">
    <source>
        <dbReference type="ARBA" id="ARBA00022723"/>
    </source>
</evidence>
<dbReference type="PANTHER" id="PTHR11347">
    <property type="entry name" value="CYCLIC NUCLEOTIDE PHOSPHODIESTERASE"/>
    <property type="match status" value="1"/>
</dbReference>
<dbReference type="KEGG" id="ago:AGOS_ADR395C"/>
<gene>
    <name evidence="8" type="ORF">AGOS_ADR395C</name>
</gene>
<feature type="binding site" evidence="4">
    <location>
        <position position="372"/>
    </location>
    <ligand>
        <name>AMP</name>
        <dbReference type="ChEBI" id="CHEBI:456215"/>
    </ligand>
</feature>
<feature type="binding site" evidence="5">
    <location>
        <position position="273"/>
    </location>
    <ligand>
        <name>Zn(2+)</name>
        <dbReference type="ChEBI" id="CHEBI:29105"/>
        <label>1</label>
    </ligand>
</feature>
<dbReference type="PROSITE" id="PS00126">
    <property type="entry name" value="PDEASE_I_1"/>
    <property type="match status" value="1"/>
</dbReference>
<dbReference type="Gene3D" id="1.10.1300.10">
    <property type="entry name" value="3'5'-cyclic nucleotide phosphodiesterase, catalytic domain"/>
    <property type="match status" value="1"/>
</dbReference>
<comment type="cofactor">
    <cofactor evidence="6">
        <name>a divalent metal cation</name>
        <dbReference type="ChEBI" id="CHEBI:60240"/>
    </cofactor>
    <text evidence="6">Binds 2 divalent metal cations per subunit. Site 1 may preferentially bind zinc ions, while site 2 has a preference for magnesium and/or manganese ions.</text>
</comment>
<dbReference type="CDD" id="cd00077">
    <property type="entry name" value="HDc"/>
    <property type="match status" value="1"/>
</dbReference>
<proteinExistence type="inferred from homology"/>
<comment type="similarity">
    <text evidence="6">Belongs to the cyclic nucleotide phosphodiesterase family.</text>
</comment>
<evidence type="ECO:0000256" key="4">
    <source>
        <dbReference type="PIRSR" id="PIRSR623088-2"/>
    </source>
</evidence>
<protein>
    <recommendedName>
        <fullName evidence="6">Phosphodiesterase</fullName>
        <ecNumber evidence="6">3.1.4.-</ecNumber>
    </recommendedName>
</protein>
<feature type="binding site" evidence="5">
    <location>
        <position position="372"/>
    </location>
    <ligand>
        <name>Zn(2+)</name>
        <dbReference type="ChEBI" id="CHEBI:29105"/>
        <label>1</label>
    </ligand>
</feature>
<feature type="binding site" evidence="4">
    <location>
        <position position="273"/>
    </location>
    <ligand>
        <name>AMP</name>
        <dbReference type="ChEBI" id="CHEBI:456215"/>
    </ligand>
</feature>